<organism evidence="1 2">
    <name type="scientific">Bartonella pachyuromydis</name>
    <dbReference type="NCBI Taxonomy" id="931097"/>
    <lineage>
        <taxon>Bacteria</taxon>
        <taxon>Pseudomonadati</taxon>
        <taxon>Pseudomonadota</taxon>
        <taxon>Alphaproteobacteria</taxon>
        <taxon>Hyphomicrobiales</taxon>
        <taxon>Bartonellaceae</taxon>
        <taxon>Bartonella</taxon>
    </lineage>
</organism>
<gene>
    <name evidence="1" type="ORF">GCM10023262_11730</name>
</gene>
<dbReference type="EMBL" id="BAABJA010000007">
    <property type="protein sequence ID" value="GAA4664629.1"/>
    <property type="molecule type" value="Genomic_DNA"/>
</dbReference>
<dbReference type="Proteomes" id="UP001501699">
    <property type="component" value="Unassembled WGS sequence"/>
</dbReference>
<reference evidence="2" key="1">
    <citation type="journal article" date="2019" name="Int. J. Syst. Evol. Microbiol.">
        <title>The Global Catalogue of Microorganisms (GCM) 10K type strain sequencing project: providing services to taxonomists for standard genome sequencing and annotation.</title>
        <authorList>
            <consortium name="The Broad Institute Genomics Platform"/>
            <consortium name="The Broad Institute Genome Sequencing Center for Infectious Disease"/>
            <person name="Wu L."/>
            <person name="Ma J."/>
        </authorList>
    </citation>
    <scope>NUCLEOTIDE SEQUENCE [LARGE SCALE GENOMIC DNA]</scope>
    <source>
        <strain evidence="2">JCM 17714</strain>
    </source>
</reference>
<proteinExistence type="predicted"/>
<evidence type="ECO:0000313" key="2">
    <source>
        <dbReference type="Proteomes" id="UP001501699"/>
    </source>
</evidence>
<accession>A0ABP8VK54</accession>
<evidence type="ECO:0000313" key="1">
    <source>
        <dbReference type="EMBL" id="GAA4664629.1"/>
    </source>
</evidence>
<sequence>MAEVFEGNIASCRIGDVLGLAYMEAWYVEGGWCLSFETLGVLQHCWGLLGLCCCGSEE</sequence>
<name>A0ABP8VK54_9HYPH</name>
<comment type="caution">
    <text evidence="1">The sequence shown here is derived from an EMBL/GenBank/DDBJ whole genome shotgun (WGS) entry which is preliminary data.</text>
</comment>
<protein>
    <submittedName>
        <fullName evidence="1">Uncharacterized protein</fullName>
    </submittedName>
</protein>
<keyword evidence="2" id="KW-1185">Reference proteome</keyword>